<dbReference type="RefSeq" id="XP_066799988.1">
    <property type="nucleotide sequence ID" value="XM_066949694.1"/>
</dbReference>
<name>A0AAW0YUG0_9TREE</name>
<dbReference type="KEGG" id="kne:92183872"/>
<dbReference type="EMBL" id="JBCAWK010000013">
    <property type="protein sequence ID" value="KAK8844764.1"/>
    <property type="molecule type" value="Genomic_DNA"/>
</dbReference>
<proteinExistence type="predicted"/>
<feature type="compositionally biased region" description="Low complexity" evidence="1">
    <location>
        <begin position="10"/>
        <end position="36"/>
    </location>
</feature>
<feature type="compositionally biased region" description="Polar residues" evidence="1">
    <location>
        <begin position="457"/>
        <end position="470"/>
    </location>
</feature>
<evidence type="ECO:0000313" key="3">
    <source>
        <dbReference type="Proteomes" id="UP001388673"/>
    </source>
</evidence>
<accession>A0AAW0YUG0</accession>
<feature type="region of interest" description="Disordered" evidence="1">
    <location>
        <begin position="446"/>
        <end position="477"/>
    </location>
</feature>
<dbReference type="Proteomes" id="UP001388673">
    <property type="component" value="Unassembled WGS sequence"/>
</dbReference>
<feature type="compositionally biased region" description="Acidic residues" evidence="1">
    <location>
        <begin position="138"/>
        <end position="156"/>
    </location>
</feature>
<dbReference type="AlphaFoldDB" id="A0AAW0YUG0"/>
<reference evidence="2 3" key="1">
    <citation type="journal article" date="2024" name="bioRxiv">
        <title>Comparative genomics of Cryptococcus and Kwoniella reveals pathogenesis evolution and contrasting karyotype dynamics via intercentromeric recombination or chromosome fusion.</title>
        <authorList>
            <person name="Coelho M.A."/>
            <person name="David-Palma M."/>
            <person name="Shea T."/>
            <person name="Bowers K."/>
            <person name="McGinley-Smith S."/>
            <person name="Mohammad A.W."/>
            <person name="Gnirke A."/>
            <person name="Yurkov A.M."/>
            <person name="Nowrousian M."/>
            <person name="Sun S."/>
            <person name="Cuomo C.A."/>
            <person name="Heitman J."/>
        </authorList>
    </citation>
    <scope>NUCLEOTIDE SEQUENCE [LARGE SCALE GENOMIC DNA]</scope>
    <source>
        <strain evidence="2 3">CBS 13917</strain>
    </source>
</reference>
<gene>
    <name evidence="2" type="ORF">IAR55_006614</name>
</gene>
<dbReference type="PANTHER" id="PTHR38698:SF1">
    <property type="entry name" value="FUNGAL PROTEIN"/>
    <property type="match status" value="1"/>
</dbReference>
<dbReference type="Pfam" id="PF17104">
    <property type="entry name" value="YBL010C_LAA2"/>
    <property type="match status" value="1"/>
</dbReference>
<comment type="caution">
    <text evidence="2">The sequence shown here is derived from an EMBL/GenBank/DDBJ whole genome shotgun (WGS) entry which is preliminary data.</text>
</comment>
<feature type="compositionally biased region" description="Gly residues" evidence="1">
    <location>
        <begin position="343"/>
        <end position="357"/>
    </location>
</feature>
<keyword evidence="3" id="KW-1185">Reference proteome</keyword>
<feature type="compositionally biased region" description="Polar residues" evidence="1">
    <location>
        <begin position="305"/>
        <end position="316"/>
    </location>
</feature>
<feature type="region of interest" description="Disordered" evidence="1">
    <location>
        <begin position="1"/>
        <end position="162"/>
    </location>
</feature>
<sequence>MDSDPWADAPSTPRPSSHPSTPIASPSVGVGSPSPSKAQHVISPTMITSPLVESTTSSESPAILGEVSDSVGEDIDAKTEDSIRAASMVQEQNGEDIEDTIPVEDEEDGLDDLDDFDAPAATGADSALPAEDAAGGAGDDDGFGDFGDFEEGDFEEPQGSGDALAQEAIGQEPPQERWHALSLRPLPSRSEMLDQLSTLLSPLLSASNSLGRLTDEPARLVGGLSQVLVGESSRDTYAQLTTAPMLKPLDWTRSRVRRDHLISMGVPVNLDEVDSHRLSALPTLRITTSAASRSMPPPARPGSLDASSNGRYTAQQKGKGRDTSPGVMSVPNSAGASKSDGLVGNGNGAGTGTGKYGLGQRPEMDVARAEELCGLEEDQLSILSIHALKKIQDELVTATAQASAALAWSLQLKDAQTQDSATYNGMISELIANAAKVKSAQSHASSGGVFRRASNKARPQSVSGTVTPRRTGSPGMW</sequence>
<dbReference type="GeneID" id="92183872"/>
<feature type="compositionally biased region" description="Acidic residues" evidence="1">
    <location>
        <begin position="93"/>
        <end position="117"/>
    </location>
</feature>
<dbReference type="InterPro" id="IPR031355">
    <property type="entry name" value="YBL010C/LAA2-like"/>
</dbReference>
<feature type="region of interest" description="Disordered" evidence="1">
    <location>
        <begin position="288"/>
        <end position="358"/>
    </location>
</feature>
<dbReference type="PANTHER" id="PTHR38698">
    <property type="entry name" value="EXPRESSED PROTEIN"/>
    <property type="match status" value="1"/>
</dbReference>
<evidence type="ECO:0000313" key="2">
    <source>
        <dbReference type="EMBL" id="KAK8844764.1"/>
    </source>
</evidence>
<evidence type="ECO:0000256" key="1">
    <source>
        <dbReference type="SAM" id="MobiDB-lite"/>
    </source>
</evidence>
<organism evidence="2 3">
    <name type="scientific">Kwoniella newhampshirensis</name>
    <dbReference type="NCBI Taxonomy" id="1651941"/>
    <lineage>
        <taxon>Eukaryota</taxon>
        <taxon>Fungi</taxon>
        <taxon>Dikarya</taxon>
        <taxon>Basidiomycota</taxon>
        <taxon>Agaricomycotina</taxon>
        <taxon>Tremellomycetes</taxon>
        <taxon>Tremellales</taxon>
        <taxon>Cryptococcaceae</taxon>
        <taxon>Kwoniella</taxon>
    </lineage>
</organism>
<feature type="compositionally biased region" description="Polar residues" evidence="1">
    <location>
        <begin position="45"/>
        <end position="60"/>
    </location>
</feature>
<protein>
    <submittedName>
        <fullName evidence="2">Uncharacterized protein</fullName>
    </submittedName>
</protein>